<gene>
    <name evidence="1" type="ORF">S01H4_61078</name>
</gene>
<evidence type="ECO:0000313" key="1">
    <source>
        <dbReference type="EMBL" id="GAH07925.1"/>
    </source>
</evidence>
<sequence>IATAISRPGRSFDKLVEEIKKCDVVCLNCHALRHKGVCSPFKKTF</sequence>
<name>X1DHZ7_9ZZZZ</name>
<feature type="non-terminal residue" evidence="1">
    <location>
        <position position="1"/>
    </location>
</feature>
<protein>
    <submittedName>
        <fullName evidence="1">Uncharacterized protein</fullName>
    </submittedName>
</protein>
<accession>X1DHZ7</accession>
<reference evidence="1" key="1">
    <citation type="journal article" date="2014" name="Front. Microbiol.">
        <title>High frequency of phylogenetically diverse reductive dehalogenase-homologous genes in deep subseafloor sedimentary metagenomes.</title>
        <authorList>
            <person name="Kawai M."/>
            <person name="Futagami T."/>
            <person name="Toyoda A."/>
            <person name="Takaki Y."/>
            <person name="Nishi S."/>
            <person name="Hori S."/>
            <person name="Arai W."/>
            <person name="Tsubouchi T."/>
            <person name="Morono Y."/>
            <person name="Uchiyama I."/>
            <person name="Ito T."/>
            <person name="Fujiyama A."/>
            <person name="Inagaki F."/>
            <person name="Takami H."/>
        </authorList>
    </citation>
    <scope>NUCLEOTIDE SEQUENCE</scope>
    <source>
        <strain evidence="1">Expedition CK06-06</strain>
    </source>
</reference>
<dbReference type="AlphaFoldDB" id="X1DHZ7"/>
<organism evidence="1">
    <name type="scientific">marine sediment metagenome</name>
    <dbReference type="NCBI Taxonomy" id="412755"/>
    <lineage>
        <taxon>unclassified sequences</taxon>
        <taxon>metagenomes</taxon>
        <taxon>ecological metagenomes</taxon>
    </lineage>
</organism>
<dbReference type="EMBL" id="BART01036140">
    <property type="protein sequence ID" value="GAH07925.1"/>
    <property type="molecule type" value="Genomic_DNA"/>
</dbReference>
<proteinExistence type="predicted"/>
<comment type="caution">
    <text evidence="1">The sequence shown here is derived from an EMBL/GenBank/DDBJ whole genome shotgun (WGS) entry which is preliminary data.</text>
</comment>